<reference evidence="2" key="1">
    <citation type="submission" date="2020-01" db="EMBL/GenBank/DDBJ databases">
        <authorList>
            <consortium name="DOE Joint Genome Institute"/>
            <person name="Haridas S."/>
            <person name="Albert R."/>
            <person name="Binder M."/>
            <person name="Bloem J."/>
            <person name="Labutti K."/>
            <person name="Salamov A."/>
            <person name="Andreopoulos B."/>
            <person name="Baker S.E."/>
            <person name="Barry K."/>
            <person name="Bills G."/>
            <person name="Bluhm B.H."/>
            <person name="Cannon C."/>
            <person name="Castanera R."/>
            <person name="Culley D.E."/>
            <person name="Daum C."/>
            <person name="Ezra D."/>
            <person name="Gonzalez J.B."/>
            <person name="Henrissat B."/>
            <person name="Kuo A."/>
            <person name="Liang C."/>
            <person name="Lipzen A."/>
            <person name="Lutzoni F."/>
            <person name="Magnuson J."/>
            <person name="Mondo S."/>
            <person name="Nolan M."/>
            <person name="Ohm R."/>
            <person name="Pangilinan J."/>
            <person name="Park H.-J."/>
            <person name="Ramirez L."/>
            <person name="Alfaro M."/>
            <person name="Sun H."/>
            <person name="Tritt A."/>
            <person name="Yoshinaga Y."/>
            <person name="Zwiers L.-H."/>
            <person name="Turgeon B.G."/>
            <person name="Goodwin S.B."/>
            <person name="Spatafora J.W."/>
            <person name="Crous P.W."/>
            <person name="Grigoriev I.V."/>
        </authorList>
    </citation>
    <scope>NUCLEOTIDE SEQUENCE</scope>
    <source>
        <strain evidence="2">CBS 342.82</strain>
    </source>
</reference>
<protein>
    <submittedName>
        <fullName evidence="2">Uncharacterized protein</fullName>
    </submittedName>
</protein>
<dbReference type="GeneID" id="54357575"/>
<evidence type="ECO:0000313" key="2">
    <source>
        <dbReference type="RefSeq" id="XP_033460228.1"/>
    </source>
</evidence>
<organism evidence="2">
    <name type="scientific">Dissoconium aciculare CBS 342.82</name>
    <dbReference type="NCBI Taxonomy" id="1314786"/>
    <lineage>
        <taxon>Eukaryota</taxon>
        <taxon>Fungi</taxon>
        <taxon>Dikarya</taxon>
        <taxon>Ascomycota</taxon>
        <taxon>Pezizomycotina</taxon>
        <taxon>Dothideomycetes</taxon>
        <taxon>Dothideomycetidae</taxon>
        <taxon>Mycosphaerellales</taxon>
        <taxon>Dissoconiaceae</taxon>
        <taxon>Dissoconium</taxon>
    </lineage>
</organism>
<accession>A0A6J3M8N0</accession>
<name>A0A6J3M8N0_9PEZI</name>
<reference evidence="2" key="3">
    <citation type="submission" date="2025-08" db="UniProtKB">
        <authorList>
            <consortium name="RefSeq"/>
        </authorList>
    </citation>
    <scope>IDENTIFICATION</scope>
    <source>
        <strain evidence="2">CBS 342.82</strain>
    </source>
</reference>
<evidence type="ECO:0000313" key="1">
    <source>
        <dbReference type="Proteomes" id="UP000504637"/>
    </source>
</evidence>
<dbReference type="RefSeq" id="XP_033460228.1">
    <property type="nucleotide sequence ID" value="XM_033599776.1"/>
</dbReference>
<sequence>MRSDHRSRLCHGPRNIPPIETLISRPPASVGHFNHTLLIGCAVSLAGTPPNKWVLTNDNIPTPQSSDRAYYRTSMKSTVAWQSASPPAPHSIPRRTSPPLVTPTCGALDHTAPKRAVVHEPGNRVRSSILSKPHAYIMEYLRSLIGLARRFRTVKRVTELAFGQI</sequence>
<proteinExistence type="predicted"/>
<dbReference type="Proteomes" id="UP000504637">
    <property type="component" value="Unplaced"/>
</dbReference>
<keyword evidence="1" id="KW-1185">Reference proteome</keyword>
<reference evidence="2" key="2">
    <citation type="submission" date="2020-04" db="EMBL/GenBank/DDBJ databases">
        <authorList>
            <consortium name="NCBI Genome Project"/>
        </authorList>
    </citation>
    <scope>NUCLEOTIDE SEQUENCE</scope>
    <source>
        <strain evidence="2">CBS 342.82</strain>
    </source>
</reference>
<gene>
    <name evidence="2" type="ORF">K489DRAFT_227016</name>
</gene>
<dbReference type="AlphaFoldDB" id="A0A6J3M8N0"/>